<dbReference type="OrthoDB" id="2323098at2"/>
<dbReference type="EMBL" id="CP018867">
    <property type="protein sequence ID" value="AUI72082.1"/>
    <property type="molecule type" value="Genomic_DNA"/>
</dbReference>
<feature type="transmembrane region" description="Helical" evidence="1">
    <location>
        <begin position="32"/>
        <end position="50"/>
    </location>
</feature>
<dbReference type="STRING" id="1423720.FC67_GL001372"/>
<dbReference type="AlphaFoldDB" id="A0A2K9HQV7"/>
<evidence type="ECO:0000313" key="2">
    <source>
        <dbReference type="EMBL" id="AUI72082.1"/>
    </source>
</evidence>
<organism evidence="2 3">
    <name type="scientific">Companilactobacillus alimentarius DSM 20249</name>
    <dbReference type="NCBI Taxonomy" id="1423720"/>
    <lineage>
        <taxon>Bacteria</taxon>
        <taxon>Bacillati</taxon>
        <taxon>Bacillota</taxon>
        <taxon>Bacilli</taxon>
        <taxon>Lactobacillales</taxon>
        <taxon>Lactobacillaceae</taxon>
        <taxon>Companilactobacillus</taxon>
    </lineage>
</organism>
<dbReference type="Proteomes" id="UP000234653">
    <property type="component" value="Chromosome"/>
</dbReference>
<feature type="transmembrane region" description="Helical" evidence="1">
    <location>
        <begin position="56"/>
        <end position="77"/>
    </location>
</feature>
<dbReference type="KEGG" id="lali:LA20249_07775"/>
<name>A0A2K9HQV7_9LACO</name>
<evidence type="ECO:0000313" key="3">
    <source>
        <dbReference type="Proteomes" id="UP000234653"/>
    </source>
</evidence>
<dbReference type="RefSeq" id="WP_057737329.1">
    <property type="nucleotide sequence ID" value="NZ_AZDQ01000005.1"/>
</dbReference>
<evidence type="ECO:0000256" key="1">
    <source>
        <dbReference type="SAM" id="Phobius"/>
    </source>
</evidence>
<keyword evidence="1" id="KW-0812">Transmembrane</keyword>
<gene>
    <name evidence="2" type="ORF">LA20249_07775</name>
</gene>
<sequence length="108" mass="12600">MTYVITLFMVLAVLFIIAYEMVNEVYKHGHQIWSMCVGLLSFILLIIGTITIHNQIALIFVQVIFMFGTIVFFMAFTRNYKLYLAGKGKGWIADRTRKIQELNKKHNH</sequence>
<proteinExistence type="predicted"/>
<keyword evidence="1" id="KW-1133">Transmembrane helix</keyword>
<feature type="transmembrane region" description="Helical" evidence="1">
    <location>
        <begin position="6"/>
        <end position="25"/>
    </location>
</feature>
<accession>A0A2K9HQV7</accession>
<keyword evidence="1" id="KW-0472">Membrane</keyword>
<reference evidence="2 3" key="1">
    <citation type="submission" date="2016-12" db="EMBL/GenBank/DDBJ databases">
        <title>The whole genome sequencing and assembly of Lactobacillus alimentarius DSM 20249T strain.</title>
        <authorList>
            <person name="Lee Y.-J."/>
            <person name="Yi H."/>
            <person name="Bahn Y.-S."/>
            <person name="Kim J.F."/>
            <person name="Lee D.-W."/>
        </authorList>
    </citation>
    <scope>NUCLEOTIDE SEQUENCE [LARGE SCALE GENOMIC DNA]</scope>
    <source>
        <strain evidence="2 3">DSM 20249</strain>
    </source>
</reference>
<keyword evidence="3" id="KW-1185">Reference proteome</keyword>
<protein>
    <submittedName>
        <fullName evidence="2">Uncharacterized protein</fullName>
    </submittedName>
</protein>